<feature type="transmembrane region" description="Helical" evidence="1">
    <location>
        <begin position="12"/>
        <end position="33"/>
    </location>
</feature>
<feature type="transmembrane region" description="Helical" evidence="1">
    <location>
        <begin position="39"/>
        <end position="59"/>
    </location>
</feature>
<dbReference type="AlphaFoldDB" id="A0A554A443"/>
<organism evidence="3 4">
    <name type="scientific">Alkalicoccobacillus porphyridii</name>
    <dbReference type="NCBI Taxonomy" id="2597270"/>
    <lineage>
        <taxon>Bacteria</taxon>
        <taxon>Bacillati</taxon>
        <taxon>Bacillota</taxon>
        <taxon>Bacilli</taxon>
        <taxon>Bacillales</taxon>
        <taxon>Bacillaceae</taxon>
        <taxon>Alkalicoccobacillus</taxon>
    </lineage>
</organism>
<feature type="transmembrane region" description="Helical" evidence="1">
    <location>
        <begin position="124"/>
        <end position="143"/>
    </location>
</feature>
<keyword evidence="1" id="KW-0472">Membrane</keyword>
<sequence length="152" mass="16900">MNVSQERVMGIVVAVLGLLMFLNTLTMSFMMLADDPGPTLLPRVVSIALVLCGVGLIFYKSEGTKRVTFTLTKNSRRMVVSFISLVVYALLFNVVGYIISTFLFLSFLTWYLTHNKSKATIWKSLLNGLIVTAVIYIVFSRLLDVILPAGLL</sequence>
<evidence type="ECO:0000256" key="1">
    <source>
        <dbReference type="SAM" id="Phobius"/>
    </source>
</evidence>
<feature type="transmembrane region" description="Helical" evidence="1">
    <location>
        <begin position="79"/>
        <end position="112"/>
    </location>
</feature>
<keyword evidence="1" id="KW-1133">Transmembrane helix</keyword>
<dbReference type="InterPro" id="IPR009936">
    <property type="entry name" value="DUF1468"/>
</dbReference>
<keyword evidence="4" id="KW-1185">Reference proteome</keyword>
<evidence type="ECO:0000259" key="2">
    <source>
        <dbReference type="Pfam" id="PF07331"/>
    </source>
</evidence>
<comment type="caution">
    <text evidence="3">The sequence shown here is derived from an EMBL/GenBank/DDBJ whole genome shotgun (WGS) entry which is preliminary data.</text>
</comment>
<feature type="domain" description="DUF1468" evidence="2">
    <location>
        <begin position="8"/>
        <end position="148"/>
    </location>
</feature>
<protein>
    <submittedName>
        <fullName evidence="3">Tripartite tricarboxylate transporter TctB family protein</fullName>
    </submittedName>
</protein>
<evidence type="ECO:0000313" key="3">
    <source>
        <dbReference type="EMBL" id="TSB48457.1"/>
    </source>
</evidence>
<evidence type="ECO:0000313" key="4">
    <source>
        <dbReference type="Proteomes" id="UP000318521"/>
    </source>
</evidence>
<accession>A0A554A443</accession>
<proteinExistence type="predicted"/>
<dbReference type="OrthoDB" id="1683098at2"/>
<dbReference type="Pfam" id="PF07331">
    <property type="entry name" value="TctB"/>
    <property type="match status" value="1"/>
</dbReference>
<dbReference type="Proteomes" id="UP000318521">
    <property type="component" value="Unassembled WGS sequence"/>
</dbReference>
<gene>
    <name evidence="3" type="ORF">FN960_02565</name>
</gene>
<name>A0A554A443_9BACI</name>
<dbReference type="RefSeq" id="WP_143846801.1">
    <property type="nucleotide sequence ID" value="NZ_VLXZ01000001.1"/>
</dbReference>
<reference evidence="3 4" key="1">
    <citation type="submission" date="2019-07" db="EMBL/GenBank/DDBJ databases">
        <authorList>
            <person name="Park Y.J."/>
            <person name="Jeong S.E."/>
            <person name="Jung H.S."/>
        </authorList>
    </citation>
    <scope>NUCLEOTIDE SEQUENCE [LARGE SCALE GENOMIC DNA]</scope>
    <source>
        <strain evidence="4">P16(2019)</strain>
    </source>
</reference>
<dbReference type="EMBL" id="VLXZ01000001">
    <property type="protein sequence ID" value="TSB48457.1"/>
    <property type="molecule type" value="Genomic_DNA"/>
</dbReference>
<keyword evidence="1" id="KW-0812">Transmembrane</keyword>